<dbReference type="PROSITE" id="PS00584">
    <property type="entry name" value="PFKB_KINASES_2"/>
    <property type="match status" value="1"/>
</dbReference>
<dbReference type="InterPro" id="IPR050306">
    <property type="entry name" value="PfkB_Carbo_kinase"/>
</dbReference>
<evidence type="ECO:0000256" key="2">
    <source>
        <dbReference type="ARBA" id="ARBA00022679"/>
    </source>
</evidence>
<name>A0A1G7U8J2_9GAMM</name>
<dbReference type="GO" id="GO:0016301">
    <property type="term" value="F:kinase activity"/>
    <property type="evidence" value="ECO:0007669"/>
    <property type="project" value="UniProtKB-KW"/>
</dbReference>
<evidence type="ECO:0000256" key="5">
    <source>
        <dbReference type="ARBA" id="ARBA00022840"/>
    </source>
</evidence>
<dbReference type="STRING" id="640205.SAMN05216381_3983"/>
<dbReference type="PANTHER" id="PTHR43085:SF1">
    <property type="entry name" value="PSEUDOURIDINE KINASE-RELATED"/>
    <property type="match status" value="1"/>
</dbReference>
<keyword evidence="4 7" id="KW-0418">Kinase</keyword>
<organism evidence="7 8">
    <name type="scientific">Phytopseudomonas seleniipraecipitans</name>
    <dbReference type="NCBI Taxonomy" id="640205"/>
    <lineage>
        <taxon>Bacteria</taxon>
        <taxon>Pseudomonadati</taxon>
        <taxon>Pseudomonadota</taxon>
        <taxon>Gammaproteobacteria</taxon>
        <taxon>Pseudomonadales</taxon>
        <taxon>Pseudomonadaceae</taxon>
        <taxon>Phytopseudomonas</taxon>
    </lineage>
</organism>
<protein>
    <submittedName>
        <fullName evidence="7">Fructokinase</fullName>
    </submittedName>
</protein>
<dbReference type="Gene3D" id="3.40.1190.20">
    <property type="match status" value="1"/>
</dbReference>
<evidence type="ECO:0000313" key="8">
    <source>
        <dbReference type="Proteomes" id="UP000243378"/>
    </source>
</evidence>
<dbReference type="OrthoDB" id="9779730at2"/>
<evidence type="ECO:0000256" key="3">
    <source>
        <dbReference type="ARBA" id="ARBA00022741"/>
    </source>
</evidence>
<gene>
    <name evidence="7" type="ORF">SAMN05216381_3983</name>
</gene>
<dbReference type="InterPro" id="IPR002173">
    <property type="entry name" value="Carboh/pur_kinase_PfkB_CS"/>
</dbReference>
<keyword evidence="3" id="KW-0547">Nucleotide-binding</keyword>
<reference evidence="7 8" key="1">
    <citation type="submission" date="2016-10" db="EMBL/GenBank/DDBJ databases">
        <authorList>
            <person name="de Groot N.N."/>
        </authorList>
    </citation>
    <scope>NUCLEOTIDE SEQUENCE [LARGE SCALE GENOMIC DNA]</scope>
    <source>
        <strain evidence="7 8">LMG 25475</strain>
    </source>
</reference>
<dbReference type="GO" id="GO:0005524">
    <property type="term" value="F:ATP binding"/>
    <property type="evidence" value="ECO:0007669"/>
    <property type="project" value="UniProtKB-KW"/>
</dbReference>
<dbReference type="FunFam" id="3.40.1190.20:FF:000037">
    <property type="entry name" value="Fructokinase"/>
    <property type="match status" value="1"/>
</dbReference>
<accession>A0A1G7U8J2</accession>
<evidence type="ECO:0000313" key="7">
    <source>
        <dbReference type="EMBL" id="SDG43621.1"/>
    </source>
</evidence>
<dbReference type="AlphaFoldDB" id="A0A1G7U8J2"/>
<dbReference type="SUPFAM" id="SSF53613">
    <property type="entry name" value="Ribokinase-like"/>
    <property type="match status" value="1"/>
</dbReference>
<sequence>MYLVCGEALFDFFCNPGERSSELNFRALAGGSPFNVAVGLRRLGVDSALFAGISSDYLGQRLRSVLEEEGVSDRYLVASDAPTTMAMVALDSQGSPQYMFRGEGCADRQLLAEHMPVLDEQVSGLHIGSYSLVVPPVGDTLLALVERESERRLITLDPNVRLNPAPDIERWRQRIESFAAHAHLIKVSEEDLELLYPGIEPLASIERWLAQRCQVVFLTRGSEGASVFSRQHGHWSVPARQVVTRDTVGAGDTFQAAIIAYLVQHGLDSPAALATLSRETLGAMLDFAVQAAALTCSRVGPQLPYRHELEQYQAVEGHEAQ</sequence>
<evidence type="ECO:0000256" key="4">
    <source>
        <dbReference type="ARBA" id="ARBA00022777"/>
    </source>
</evidence>
<dbReference type="Proteomes" id="UP000243378">
    <property type="component" value="Unassembled WGS sequence"/>
</dbReference>
<dbReference type="RefSeq" id="WP_092371452.1">
    <property type="nucleotide sequence ID" value="NZ_FNBM01000011.1"/>
</dbReference>
<dbReference type="EMBL" id="FNBM01000011">
    <property type="protein sequence ID" value="SDG43621.1"/>
    <property type="molecule type" value="Genomic_DNA"/>
</dbReference>
<dbReference type="PANTHER" id="PTHR43085">
    <property type="entry name" value="HEXOKINASE FAMILY MEMBER"/>
    <property type="match status" value="1"/>
</dbReference>
<dbReference type="Pfam" id="PF00294">
    <property type="entry name" value="PfkB"/>
    <property type="match status" value="1"/>
</dbReference>
<keyword evidence="5" id="KW-0067">ATP-binding</keyword>
<comment type="similarity">
    <text evidence="1">Belongs to the carbohydrate kinase PfkB family.</text>
</comment>
<evidence type="ECO:0000256" key="1">
    <source>
        <dbReference type="ARBA" id="ARBA00010688"/>
    </source>
</evidence>
<feature type="domain" description="Carbohydrate kinase PfkB" evidence="6">
    <location>
        <begin position="4"/>
        <end position="304"/>
    </location>
</feature>
<dbReference type="InterPro" id="IPR011611">
    <property type="entry name" value="PfkB_dom"/>
</dbReference>
<keyword evidence="2" id="KW-0808">Transferase</keyword>
<evidence type="ECO:0000259" key="6">
    <source>
        <dbReference type="Pfam" id="PF00294"/>
    </source>
</evidence>
<dbReference type="InterPro" id="IPR029056">
    <property type="entry name" value="Ribokinase-like"/>
</dbReference>
<proteinExistence type="inferred from homology"/>
<dbReference type="CDD" id="cd01167">
    <property type="entry name" value="bac_FRK"/>
    <property type="match status" value="1"/>
</dbReference>